<sequence>MDASAPTTSSMETGSQQPLNSVRSLLQYPFERRTMVEKLFVKELGPDQPGVKISQQEKERERDVNTVYEHKDDLLRCFQMIRDSDDFDPITEREAGGFVRMLEEEDFGFLLALCHKIMPHVDMLFNQLQKRNIDSVYITGVIQSFTNSMQKI</sequence>
<organism evidence="1">
    <name type="scientific">Nothobranchius pienaari</name>
    <dbReference type="NCBI Taxonomy" id="704102"/>
    <lineage>
        <taxon>Eukaryota</taxon>
        <taxon>Metazoa</taxon>
        <taxon>Chordata</taxon>
        <taxon>Craniata</taxon>
        <taxon>Vertebrata</taxon>
        <taxon>Euteleostomi</taxon>
        <taxon>Actinopterygii</taxon>
        <taxon>Neopterygii</taxon>
        <taxon>Teleostei</taxon>
        <taxon>Neoteleostei</taxon>
        <taxon>Acanthomorphata</taxon>
        <taxon>Ovalentaria</taxon>
        <taxon>Atherinomorphae</taxon>
        <taxon>Cyprinodontiformes</taxon>
        <taxon>Nothobranchiidae</taxon>
        <taxon>Nothobranchius</taxon>
    </lineage>
</organism>
<reference evidence="1" key="2">
    <citation type="submission" date="2016-06" db="EMBL/GenBank/DDBJ databases">
        <title>The genome of a short-lived fish provides insights into sex chromosome evolution and the genetic control of aging.</title>
        <authorList>
            <person name="Reichwald K."/>
            <person name="Felder M."/>
            <person name="Petzold A."/>
            <person name="Koch P."/>
            <person name="Groth M."/>
            <person name="Platzer M."/>
        </authorList>
    </citation>
    <scope>NUCLEOTIDE SEQUENCE</scope>
    <source>
        <tissue evidence="1">Brain</tissue>
    </source>
</reference>
<reference evidence="1" key="1">
    <citation type="submission" date="2016-05" db="EMBL/GenBank/DDBJ databases">
        <authorList>
            <person name="Lavstsen T."/>
            <person name="Jespersen J.S."/>
        </authorList>
    </citation>
    <scope>NUCLEOTIDE SEQUENCE</scope>
    <source>
        <tissue evidence="1">Brain</tissue>
    </source>
</reference>
<accession>A0A1A8Q8X2</accession>
<dbReference type="EMBL" id="HAEG01011426">
    <property type="protein sequence ID" value="SBR89747.1"/>
    <property type="molecule type" value="Transcribed_RNA"/>
</dbReference>
<proteinExistence type="predicted"/>
<feature type="non-terminal residue" evidence="1">
    <location>
        <position position="152"/>
    </location>
</feature>
<dbReference type="AlphaFoldDB" id="A0A1A8Q8X2"/>
<evidence type="ECO:0000313" key="1">
    <source>
        <dbReference type="EMBL" id="SBR89747.1"/>
    </source>
</evidence>
<protein>
    <submittedName>
        <fullName evidence="1">Si:ch211-240b21.2</fullName>
    </submittedName>
</protein>
<name>A0A1A8Q8X2_9TELE</name>
<gene>
    <name evidence="1" type="primary">SI:CH211-240B21.2</name>
</gene>